<feature type="domain" description="EGF-like" evidence="9">
    <location>
        <begin position="660"/>
        <end position="696"/>
    </location>
</feature>
<evidence type="ECO:0000256" key="7">
    <source>
        <dbReference type="PROSITE-ProRule" id="PRU00196"/>
    </source>
</evidence>
<evidence type="ECO:0000256" key="4">
    <source>
        <dbReference type="ARBA" id="ARBA00023180"/>
    </source>
</evidence>
<dbReference type="PROSITE" id="PS50026">
    <property type="entry name" value="EGF_3"/>
    <property type="match status" value="24"/>
</dbReference>
<feature type="disulfide bond" evidence="5">
    <location>
        <begin position="2145"/>
        <end position="2154"/>
    </location>
</feature>
<feature type="domain" description="EGF-like" evidence="9">
    <location>
        <begin position="2421"/>
        <end position="2458"/>
    </location>
</feature>
<feature type="disulfide bond" evidence="5">
    <location>
        <begin position="835"/>
        <end position="852"/>
    </location>
</feature>
<sequence length="2649" mass="294488">MTLFMRDCKIQFPQMINKSIMLLSLVVLHSTFINGKTTCKWQFVEEWHTQPLSYMVNWTLTENICMDFYGDCWFGDVNTKMNTSGNQVVPQICPLQIQLGDILIISSEPSLESPEINLMNVSEASFIDCLQNTTTEDQLLFGCKLKGMHTVNSQWLSAGTHYFITVTASGPSFCHLGLRLNVTVKEQFCQESLSSEFCSGHGKCLTEVWSKTYSCHCQPPFSGKYCQELDPCSYKPCENNGSCINKRGKLNKQGYECICYPPFTGIHCSEIIGQCQPRICFHGNCGNITASSFICECDEPFSGPYCEKSMKCYISQSCWKGEICQNKSSAYICEYPEGFFNQNHETDVRECPSIPCQNGTNCVHIANDTMYICSPIFTGKLCKRQLQTPQESFPCKDNTTCTKFEKDYRCSCLLGFTGKNCEKVTDHCRLLSINCLNEGWHFNISGRFRYVCTSECTRYSCWFVKNVCLIHLYPYYCGTISHDICQDKVLHPPQSKYVWQVGFKGSEDEKCEVAVDVYFFLSENWTEDAVYVNTSEDLYYVFGFLCQGRMEMHANECNCLTEEGNKGYWCLCIPRWPGKTSLENTTDYQESGCQHEAIYKDEINRSRCSCSLGYMDPLCILNAEDCLGNQSTSVHGLCLVHLHKCNGGLQRHGRNVCEIETKDCKSVPCKNGAASIHLSGYFFCNCVPGSTGNQCEIDADMSASYLCKKGITCIDQPGNYFGQCVAPFKVVNGFSCLCKPGFAGLRCEQDTDDCILNACEHKSTFKDLHLSYQCVCLAGWEGSFCEQESNDCKMNPCKNNSTCTDLYNSYRCECIPGWTGQNCSEEINECDSDPCMNGALCHESSIPGHFVCLCPPFYTGKFCHQHYNPCDPLSDPCRNNSTCLTLVDGNHYCVCREGFEGEHCEINVNECFSLPCQNYGDCEDGVNNFRCICRPGFSGPLCDLDTNECSSRPCKNNGTCVDLSNRIMCICEPGYHGSLCELDMNECEISPCLDGEDCVSRTGGYNCLCAPGYTGINCNEVNIDEGLSKPCLHYGAGIDGINHCTCDCKSSFSGTHCEANANDCLSNPCLHGRCIDLIIEYQCSCVTEWTSSRCEIKINNCTSTPSINEDFSQKSVDDFTCICPSGYIRAYCEIHNDGCAEPELNLVLCLNGSICVDGPGHMFYCRCLPGFSGKFCKININECSSSPCLNGANCGDHINGYICKRQQGWSGHHCDNGLEECISKLCVHGIRIENEPDFGSECLCISGFVACSTGLFCGAEISRITCLPLVSQRMDVISTQTYTVSASDTSISSFPSARATRLWTIMNTNSDDPDWTYYTDYLTLTSDLKEELTTSSEWPKWELQPSVRDWESSAASQRLSITRSLTLSSLEFIPTPLQLTISDSTDFRCICYYGDSYLEFRNVLLSPQSNVSLEFHTFNSYGLLLYIKQDSNSVDEFFIQLFIENGTLKYHFFCAGEAKLKSINTTIKVDDGQKYTLFIRQEFDPCRAELTILGRTMKTSESINHISGKPLPESGSVFIGGFPYLRGTNQISGPLENFTGCIEVMEINNWESFIPSKAVKKIHVENCRSQDSTLSTVSSVAPSSATEGVDSTWTSLGTPPVAPPVCQENLCYNGGTCHPVSLSSGTFSFHCDCPLHFTGRFCEQGAGLLFPSFSGNSYLELPFFITLDEFTCVPGKEHNKTVTIYLTIKTNTLNGTILYSSEKNTGQQFLHLFLMDGRPTVKYGCGSSHNILTLSANYSINTNAFIPITIRYTIPVGSSQSVCMIEVTADGKPPILKKDTEISHVSQVHFESMYLGHIPEDVKIHKNAGHIYGFNGCIQELQVNNKEFFIIDEALRGKNIENCHVPWCARHLCHNNGTCISDSENWFCECPRLYSGRMCQFATCENSPCGNGATCVPKSRIDSLCLCPYGRSGLLCTEAVNITQPRFSGTDAFGYTSFLAYSRIPDIGFDYEFHLKFQLANNHSALQNNLIFFTGQKGHGLDSDDFLAVGLREGSVVYTYNLGAGTASISSDPLDLSLGIHTVRLGRFFQMGWLKVDDHKNKSIVSPGRLVGLNVISQFYVGGYSEYIPDLLPHGADFKNGFQGCIFAIQVRTEKNGHFRSLGNPEGHPDAGRSISQCDVSPCSLMKCSNGGTCVESASTVHCDCLPGWKGDLCMETVSTCDPEHDPPHHCSKGATCVSLPHGYTCSCPLGTTGIHCEQALSISDPSFRSHELSWMSFASFRIQKKTHIQLQFQPLSADGILFYVAQHLKAQSGDFLCISLVNGSVQLRYNLGDRTIILETLQKVTTNGSIWHVIKAGRVGAEGYLDLDGINVTEKANAKMSSLDTNTDFYVGGMPSLNLVNPMSIANEPAGFQGCVREVIINNQELKLTELGAKSGANVGDCDGTPCGYKVCRNRGECIVNGTTFSCKCLPHWTGNTCNQSVHCSNNLCLHQSLCIPDQSFSYNCFCALGWVGKYCENKTSFSTAKFMGNSYIKYIDPDYRMRNLQFTTISLNFSTTETEGLIVWIGKAQKEENDFLAIGLHNQSLKIAVNLGKSVSVPMIYSNGTFFCNKWHHVSVIQNQTVIKAYLDNNLILSEDIDPHKKFVDLNYDGISYLGGFEYGRKVNTVTQEIFKRDFVGKIKDVFFQDSKKIELIKSEGYNVFNGDEQN</sequence>
<evidence type="ECO:0000256" key="2">
    <source>
        <dbReference type="ARBA" id="ARBA00022737"/>
    </source>
</evidence>
<dbReference type="Gene3D" id="2.60.120.200">
    <property type="match status" value="5"/>
</dbReference>
<dbReference type="PANTHER" id="PTHR24033:SF234">
    <property type="entry name" value="SUSHI, NIDOGEN AND EGF LIKE DOMAINS 1"/>
    <property type="match status" value="1"/>
</dbReference>
<dbReference type="InterPro" id="IPR001190">
    <property type="entry name" value="SRCR"/>
</dbReference>
<dbReference type="PANTHER" id="PTHR24033">
    <property type="entry name" value="EGF-LIKE DOMAIN-CONTAINING PROTEIN"/>
    <property type="match status" value="1"/>
</dbReference>
<feature type="domain" description="EGF-like" evidence="9">
    <location>
        <begin position="983"/>
        <end position="1019"/>
    </location>
</feature>
<dbReference type="SMART" id="SM00179">
    <property type="entry name" value="EGF_CA"/>
    <property type="match status" value="20"/>
</dbReference>
<protein>
    <submittedName>
        <fullName evidence="12">Protein eyes shut homolog</fullName>
    </submittedName>
</protein>
<feature type="domain" description="Laminin G" evidence="8">
    <location>
        <begin position="1387"/>
        <end position="1567"/>
    </location>
</feature>
<feature type="disulfide bond" evidence="5">
    <location>
        <begin position="1009"/>
        <end position="1018"/>
    </location>
</feature>
<feature type="disulfide bond" evidence="5">
    <location>
        <begin position="259"/>
        <end position="268"/>
    </location>
</feature>
<dbReference type="SUPFAM" id="SSF57196">
    <property type="entry name" value="EGF/Laminin"/>
    <property type="match status" value="15"/>
</dbReference>
<accession>A0ABM3Q3T1</accession>
<feature type="domain" description="EGF-like" evidence="9">
    <location>
        <begin position="2157"/>
        <end position="2198"/>
    </location>
</feature>
<feature type="disulfide bond" evidence="5">
    <location>
        <begin position="198"/>
        <end position="215"/>
    </location>
</feature>
<feature type="domain" description="EGF-like" evidence="9">
    <location>
        <begin position="788"/>
        <end position="824"/>
    </location>
</feature>
<feature type="domain" description="EGF-like" evidence="9">
    <location>
        <begin position="709"/>
        <end position="748"/>
    </location>
</feature>
<keyword evidence="2" id="KW-0677">Repeat</keyword>
<feature type="disulfide bond" evidence="5">
    <location>
        <begin position="2410"/>
        <end position="2419"/>
    </location>
</feature>
<feature type="domain" description="EGF-like" evidence="9">
    <location>
        <begin position="826"/>
        <end position="864"/>
    </location>
</feature>
<dbReference type="InterPro" id="IPR001881">
    <property type="entry name" value="EGF-like_Ca-bd_dom"/>
</dbReference>
<evidence type="ECO:0000259" key="10">
    <source>
        <dbReference type="PROSITE" id="PS50287"/>
    </source>
</evidence>
<dbReference type="PROSITE" id="PS50287">
    <property type="entry name" value="SRCR_2"/>
    <property type="match status" value="1"/>
</dbReference>
<dbReference type="Pfam" id="PF12661">
    <property type="entry name" value="hEGF"/>
    <property type="match status" value="2"/>
</dbReference>
<feature type="disulfide bond" evidence="5">
    <location>
        <begin position="814"/>
        <end position="823"/>
    </location>
</feature>
<feature type="disulfide bond" evidence="5">
    <location>
        <begin position="1167"/>
        <end position="1176"/>
    </location>
</feature>
<feature type="disulfide bond" evidence="5">
    <location>
        <begin position="1907"/>
        <end position="1916"/>
    </location>
</feature>
<dbReference type="SMART" id="SM00282">
    <property type="entry name" value="LamG"/>
    <property type="match status" value="5"/>
</dbReference>
<reference evidence="12" key="1">
    <citation type="submission" date="2025-08" db="UniProtKB">
        <authorList>
            <consortium name="RefSeq"/>
        </authorList>
    </citation>
    <scope>IDENTIFICATION</scope>
    <source>
        <tissue evidence="12">Blood</tissue>
    </source>
</reference>
<keyword evidence="11" id="KW-1185">Reference proteome</keyword>
<feature type="domain" description="EGF-like" evidence="9">
    <location>
        <begin position="1135"/>
        <end position="1177"/>
    </location>
</feature>
<feature type="disulfide bond" evidence="5">
    <location>
        <begin position="412"/>
        <end position="421"/>
    </location>
</feature>
<feature type="domain" description="Laminin G" evidence="8">
    <location>
        <begin position="2465"/>
        <end position="2649"/>
    </location>
</feature>
<dbReference type="InterPro" id="IPR009030">
    <property type="entry name" value="Growth_fac_rcpt_cys_sf"/>
</dbReference>
<feature type="disulfide bond" evidence="6">
    <location>
        <begin position="2356"/>
        <end position="2383"/>
    </location>
</feature>
<dbReference type="InterPro" id="IPR000742">
    <property type="entry name" value="EGF"/>
</dbReference>
<feature type="domain" description="EGF-like" evidence="9">
    <location>
        <begin position="378"/>
        <end position="422"/>
    </location>
</feature>
<dbReference type="InterPro" id="IPR018097">
    <property type="entry name" value="EGF_Ca-bd_CS"/>
</dbReference>
<feature type="domain" description="EGF-like" evidence="9">
    <location>
        <begin position="1179"/>
        <end position="1215"/>
    </location>
</feature>
<feature type="domain" description="Laminin G" evidence="8">
    <location>
        <begin position="1648"/>
        <end position="1848"/>
    </location>
</feature>
<dbReference type="SMART" id="SM00181">
    <property type="entry name" value="EGF"/>
    <property type="match status" value="28"/>
</dbReference>
<dbReference type="CDD" id="cd00054">
    <property type="entry name" value="EGF_CA"/>
    <property type="match status" value="10"/>
</dbReference>
<feature type="domain" description="EGF-like" evidence="9">
    <location>
        <begin position="2119"/>
        <end position="2155"/>
    </location>
</feature>
<dbReference type="PROSITE" id="PS01186">
    <property type="entry name" value="EGF_2"/>
    <property type="match status" value="16"/>
</dbReference>
<name>A0ABM3Q3T1_ACIJB</name>
<gene>
    <name evidence="12" type="primary">EYS</name>
</gene>
<evidence type="ECO:0000259" key="9">
    <source>
        <dbReference type="PROSITE" id="PS50026"/>
    </source>
</evidence>
<dbReference type="InterPro" id="IPR001791">
    <property type="entry name" value="Laminin_G"/>
</dbReference>
<feature type="disulfide bond" evidence="5">
    <location>
        <begin position="1064"/>
        <end position="1074"/>
    </location>
</feature>
<feature type="domain" description="EGF-like" evidence="9">
    <location>
        <begin position="2384"/>
        <end position="2420"/>
    </location>
</feature>
<feature type="domain" description="EGF-like" evidence="9">
    <location>
        <begin position="228"/>
        <end position="269"/>
    </location>
</feature>
<dbReference type="Pfam" id="PF00008">
    <property type="entry name" value="EGF"/>
    <property type="match status" value="5"/>
</dbReference>
<dbReference type="PROSITE" id="PS50025">
    <property type="entry name" value="LAM_G_DOMAIN"/>
    <property type="match status" value="5"/>
</dbReference>
<feature type="domain" description="EGF-like" evidence="9">
    <location>
        <begin position="750"/>
        <end position="786"/>
    </location>
</feature>
<evidence type="ECO:0000256" key="5">
    <source>
        <dbReference type="PROSITE-ProRule" id="PRU00076"/>
    </source>
</evidence>
<dbReference type="CDD" id="cd00110">
    <property type="entry name" value="LamG"/>
    <property type="match status" value="5"/>
</dbReference>
<feature type="domain" description="EGF-like" evidence="9">
    <location>
        <begin position="1060"/>
        <end position="1095"/>
    </location>
</feature>
<keyword evidence="1 5" id="KW-0245">EGF-like domain</keyword>
<dbReference type="PROSITE" id="PS00010">
    <property type="entry name" value="ASX_HYDROXYL"/>
    <property type="match status" value="3"/>
</dbReference>
<feature type="domain" description="EGF-like" evidence="9">
    <location>
        <begin position="866"/>
        <end position="905"/>
    </location>
</feature>
<feature type="domain" description="EGF-like" evidence="9">
    <location>
        <begin position="1881"/>
        <end position="1917"/>
    </location>
</feature>
<evidence type="ECO:0000256" key="3">
    <source>
        <dbReference type="ARBA" id="ARBA00023157"/>
    </source>
</evidence>
<dbReference type="InterPro" id="IPR000152">
    <property type="entry name" value="EGF-type_Asp/Asn_hydroxyl_site"/>
</dbReference>
<evidence type="ECO:0000313" key="12">
    <source>
        <dbReference type="RefSeq" id="XP_053078592.1"/>
    </source>
</evidence>
<feature type="disulfide bond" evidence="5">
    <location>
        <begin position="275"/>
        <end position="285"/>
    </location>
</feature>
<keyword evidence="4" id="KW-0325">Glycoprotein</keyword>
<feature type="disulfide bond" evidence="5">
    <location>
        <begin position="738"/>
        <end position="747"/>
    </location>
</feature>
<dbReference type="InterPro" id="IPR013320">
    <property type="entry name" value="ConA-like_dom_sf"/>
</dbReference>
<feature type="domain" description="EGF-like" evidence="9">
    <location>
        <begin position="1022"/>
        <end position="1058"/>
    </location>
</feature>
<dbReference type="PROSITE" id="PS01187">
    <property type="entry name" value="EGF_CA"/>
    <property type="match status" value="3"/>
</dbReference>
<dbReference type="GeneID" id="106988920"/>
<feature type="disulfide bond" evidence="5">
    <location>
        <begin position="1048"/>
        <end position="1057"/>
    </location>
</feature>
<feature type="disulfide bond" evidence="5">
    <location>
        <begin position="297"/>
        <end position="306"/>
    </location>
</feature>
<organism evidence="11 12">
    <name type="scientific">Acinonyx jubatus</name>
    <name type="common">Cheetah</name>
    <dbReference type="NCBI Taxonomy" id="32536"/>
    <lineage>
        <taxon>Eukaryota</taxon>
        <taxon>Metazoa</taxon>
        <taxon>Chordata</taxon>
        <taxon>Craniata</taxon>
        <taxon>Vertebrata</taxon>
        <taxon>Euteleostomi</taxon>
        <taxon>Mammalia</taxon>
        <taxon>Eutheria</taxon>
        <taxon>Laurasiatheria</taxon>
        <taxon>Carnivora</taxon>
        <taxon>Feliformia</taxon>
        <taxon>Felidae</taxon>
        <taxon>Felinae</taxon>
        <taxon>Acinonyx</taxon>
    </lineage>
</organism>
<feature type="domain" description="Laminin G" evidence="8">
    <location>
        <begin position="1928"/>
        <end position="2118"/>
    </location>
</feature>
<dbReference type="Proteomes" id="UP001652583">
    <property type="component" value="Chromosome B2"/>
</dbReference>
<dbReference type="InterPro" id="IPR013032">
    <property type="entry name" value="EGF-like_CS"/>
</dbReference>
<feature type="domain" description="EGF-like" evidence="9">
    <location>
        <begin position="907"/>
        <end position="943"/>
    </location>
</feature>
<feature type="disulfide bond" evidence="5">
    <location>
        <begin position="1870"/>
        <end position="1879"/>
    </location>
</feature>
<proteinExistence type="predicted"/>
<feature type="domain" description="EGF-like" evidence="9">
    <location>
        <begin position="271"/>
        <end position="307"/>
    </location>
</feature>
<feature type="disulfide bond" evidence="5">
    <location>
        <begin position="971"/>
        <end position="980"/>
    </location>
</feature>
<feature type="disulfide bond" evidence="5">
    <location>
        <begin position="1085"/>
        <end position="1094"/>
    </location>
</feature>
<keyword evidence="3 5" id="KW-1015">Disulfide bond</keyword>
<feature type="domain" description="EGF-like" evidence="9">
    <location>
        <begin position="1602"/>
        <end position="1643"/>
    </location>
</feature>
<feature type="domain" description="EGF-like" evidence="9">
    <location>
        <begin position="945"/>
        <end position="981"/>
    </location>
</feature>
<dbReference type="RefSeq" id="XP_053078592.1">
    <property type="nucleotide sequence ID" value="XM_053222617.1"/>
</dbReference>
<feature type="disulfide bond" evidence="5">
    <location>
        <begin position="1633"/>
        <end position="1642"/>
    </location>
</feature>
<feature type="disulfide bond" evidence="5">
    <location>
        <begin position="2448"/>
        <end position="2457"/>
    </location>
</feature>
<comment type="caution">
    <text evidence="7">Lacks conserved residue(s) required for the propagation of feature annotation.</text>
</comment>
<dbReference type="PROSITE" id="PS00022">
    <property type="entry name" value="EGF_1"/>
    <property type="match status" value="22"/>
</dbReference>
<dbReference type="SUPFAM" id="SSF49899">
    <property type="entry name" value="Concanavalin A-like lectins/glucanases"/>
    <property type="match status" value="5"/>
</dbReference>
<dbReference type="InterPro" id="IPR051830">
    <property type="entry name" value="NOTCH_homolog"/>
</dbReference>
<feature type="domain" description="EGF-like" evidence="9">
    <location>
        <begin position="185"/>
        <end position="227"/>
    </location>
</feature>
<feature type="disulfide bond" evidence="5">
    <location>
        <begin position="854"/>
        <end position="863"/>
    </location>
</feature>
<dbReference type="SUPFAM" id="SSF57184">
    <property type="entry name" value="Growth factor receptor domain"/>
    <property type="match status" value="1"/>
</dbReference>
<dbReference type="Pfam" id="PF25024">
    <property type="entry name" value="EGF_TEN"/>
    <property type="match status" value="1"/>
</dbReference>
<evidence type="ECO:0000259" key="8">
    <source>
        <dbReference type="PROSITE" id="PS50025"/>
    </source>
</evidence>
<feature type="domain" description="EGF-like" evidence="9">
    <location>
        <begin position="1844"/>
        <end position="1880"/>
    </location>
</feature>
<feature type="disulfide bond" evidence="5">
    <location>
        <begin position="217"/>
        <end position="226"/>
    </location>
</feature>
<evidence type="ECO:0000313" key="11">
    <source>
        <dbReference type="Proteomes" id="UP001652583"/>
    </source>
</evidence>
<evidence type="ECO:0000256" key="6">
    <source>
        <dbReference type="PROSITE-ProRule" id="PRU00122"/>
    </source>
</evidence>
<feature type="disulfide bond" evidence="5">
    <location>
        <begin position="686"/>
        <end position="695"/>
    </location>
</feature>
<feature type="domain" description="Laminin G" evidence="8">
    <location>
        <begin position="2205"/>
        <end position="2383"/>
    </location>
</feature>
<dbReference type="Gene3D" id="2.10.25.10">
    <property type="entry name" value="Laminin"/>
    <property type="match status" value="24"/>
</dbReference>
<feature type="domain" description="SRCR" evidence="10">
    <location>
        <begin position="538"/>
        <end position="670"/>
    </location>
</feature>
<feature type="disulfide bond" evidence="5">
    <location>
        <begin position="2188"/>
        <end position="2197"/>
    </location>
</feature>
<feature type="disulfide bond" evidence="5">
    <location>
        <begin position="776"/>
        <end position="785"/>
    </location>
</feature>
<feature type="disulfide bond" evidence="5">
    <location>
        <begin position="933"/>
        <end position="942"/>
    </location>
</feature>
<dbReference type="Pfam" id="PF02210">
    <property type="entry name" value="Laminin_G_2"/>
    <property type="match status" value="5"/>
</dbReference>
<feature type="disulfide bond" evidence="5">
    <location>
        <begin position="895"/>
        <end position="904"/>
    </location>
</feature>
<evidence type="ECO:0000256" key="1">
    <source>
        <dbReference type="ARBA" id="ARBA00022536"/>
    </source>
</evidence>